<accession>A0AA36HL04</accession>
<dbReference type="PANTHER" id="PTHR15020">
    <property type="entry name" value="FLAVIN REDUCTASE-RELATED"/>
    <property type="match status" value="1"/>
</dbReference>
<sequence>MRAMLRRAALCLLLAPCWLFTGPLARNIRSRTARAAEYRTVAVPGATGQLGRLVVEQLLSQELSVLALTRNLSKAELLPADERVKVVSWDPKEAEADAVSALADADVTLWCAEGREGVAAMGKAMAAKGARPSGAPRVVMCSSAAVTRPVWSRRQKEQLAGAADIPIVRLNPGGLLDQKRGAEQALRGSGASYAVVRPTGLKDDWPAGRPVLSQGDVAVGRTSRQDLAQLLARMLDEPKATGKTFEVLTMPGYTKPAGYDQALARLRPDAKGPLGSLRQSLGRLFGDEQAATYGVLQQLLPGEEQDSAGLAMGQTYEQYDKKEEGRLGPRGAERVPSFET</sequence>
<gene>
    <name evidence="4" type="ORF">EVOR1521_LOCUS1015</name>
</gene>
<organism evidence="4 5">
    <name type="scientific">Effrenium voratum</name>
    <dbReference type="NCBI Taxonomy" id="2562239"/>
    <lineage>
        <taxon>Eukaryota</taxon>
        <taxon>Sar</taxon>
        <taxon>Alveolata</taxon>
        <taxon>Dinophyceae</taxon>
        <taxon>Suessiales</taxon>
        <taxon>Symbiodiniaceae</taxon>
        <taxon>Effrenium</taxon>
    </lineage>
</organism>
<name>A0AA36HL04_9DINO</name>
<dbReference type="AlphaFoldDB" id="A0AA36HL04"/>
<dbReference type="PANTHER" id="PTHR15020:SF11">
    <property type="entry name" value="OS06G0360300 PROTEIN"/>
    <property type="match status" value="1"/>
</dbReference>
<feature type="signal peptide" evidence="2">
    <location>
        <begin position="1"/>
        <end position="25"/>
    </location>
</feature>
<evidence type="ECO:0000259" key="3">
    <source>
        <dbReference type="Pfam" id="PF13460"/>
    </source>
</evidence>
<keyword evidence="2" id="KW-0732">Signal</keyword>
<evidence type="ECO:0000313" key="5">
    <source>
        <dbReference type="Proteomes" id="UP001178507"/>
    </source>
</evidence>
<dbReference type="Pfam" id="PF13460">
    <property type="entry name" value="NAD_binding_10"/>
    <property type="match status" value="1"/>
</dbReference>
<evidence type="ECO:0000256" key="1">
    <source>
        <dbReference type="SAM" id="MobiDB-lite"/>
    </source>
</evidence>
<comment type="caution">
    <text evidence="4">The sequence shown here is derived from an EMBL/GenBank/DDBJ whole genome shotgun (WGS) entry which is preliminary data.</text>
</comment>
<dbReference type="SUPFAM" id="SSF51735">
    <property type="entry name" value="NAD(P)-binding Rossmann-fold domains"/>
    <property type="match status" value="1"/>
</dbReference>
<dbReference type="Proteomes" id="UP001178507">
    <property type="component" value="Unassembled WGS sequence"/>
</dbReference>
<evidence type="ECO:0000313" key="4">
    <source>
        <dbReference type="EMBL" id="CAJ1370447.1"/>
    </source>
</evidence>
<keyword evidence="5" id="KW-1185">Reference proteome</keyword>
<feature type="region of interest" description="Disordered" evidence="1">
    <location>
        <begin position="306"/>
        <end position="340"/>
    </location>
</feature>
<dbReference type="Gene3D" id="3.40.50.720">
    <property type="entry name" value="NAD(P)-binding Rossmann-like Domain"/>
    <property type="match status" value="1"/>
</dbReference>
<dbReference type="InterPro" id="IPR016040">
    <property type="entry name" value="NAD(P)-bd_dom"/>
</dbReference>
<dbReference type="EMBL" id="CAUJNA010000016">
    <property type="protein sequence ID" value="CAJ1370447.1"/>
    <property type="molecule type" value="Genomic_DNA"/>
</dbReference>
<dbReference type="InterPro" id="IPR036291">
    <property type="entry name" value="NAD(P)-bd_dom_sf"/>
</dbReference>
<proteinExistence type="predicted"/>
<feature type="chain" id="PRO_5041354668" description="NAD(P)-binding domain-containing protein" evidence="2">
    <location>
        <begin position="26"/>
        <end position="340"/>
    </location>
</feature>
<protein>
    <recommendedName>
        <fullName evidence="3">NAD(P)-binding domain-containing protein</fullName>
    </recommendedName>
</protein>
<feature type="domain" description="NAD(P)-binding" evidence="3">
    <location>
        <begin position="45"/>
        <end position="238"/>
    </location>
</feature>
<reference evidence="4" key="1">
    <citation type="submission" date="2023-08" db="EMBL/GenBank/DDBJ databases">
        <authorList>
            <person name="Chen Y."/>
            <person name="Shah S."/>
            <person name="Dougan E. K."/>
            <person name="Thang M."/>
            <person name="Chan C."/>
        </authorList>
    </citation>
    <scope>NUCLEOTIDE SEQUENCE</scope>
</reference>
<feature type="compositionally biased region" description="Basic and acidic residues" evidence="1">
    <location>
        <begin position="318"/>
        <end position="333"/>
    </location>
</feature>
<evidence type="ECO:0000256" key="2">
    <source>
        <dbReference type="SAM" id="SignalP"/>
    </source>
</evidence>